<name>A0A0D7AH59_9AGAR</name>
<dbReference type="GO" id="GO:0016579">
    <property type="term" value="P:protein deubiquitination"/>
    <property type="evidence" value="ECO:0007669"/>
    <property type="project" value="InterPro"/>
</dbReference>
<dbReference type="PANTHER" id="PTHR43982">
    <property type="entry name" value="UBIQUITIN CARBOXYL-TERMINAL HYDROLASE"/>
    <property type="match status" value="1"/>
</dbReference>
<evidence type="ECO:0000256" key="7">
    <source>
        <dbReference type="SAM" id="Coils"/>
    </source>
</evidence>
<feature type="region of interest" description="Disordered" evidence="8">
    <location>
        <begin position="995"/>
        <end position="1055"/>
    </location>
</feature>
<dbReference type="PROSITE" id="PS00972">
    <property type="entry name" value="USP_1"/>
    <property type="match status" value="1"/>
</dbReference>
<dbReference type="PROSITE" id="PS50235">
    <property type="entry name" value="USP_3"/>
    <property type="match status" value="1"/>
</dbReference>
<dbReference type="Proteomes" id="UP000054144">
    <property type="component" value="Unassembled WGS sequence"/>
</dbReference>
<dbReference type="PROSITE" id="PS00973">
    <property type="entry name" value="USP_2"/>
    <property type="match status" value="1"/>
</dbReference>
<dbReference type="Pfam" id="PF13446">
    <property type="entry name" value="RPT"/>
    <property type="match status" value="1"/>
</dbReference>
<feature type="compositionally biased region" description="Low complexity" evidence="8">
    <location>
        <begin position="968"/>
        <end position="978"/>
    </location>
</feature>
<evidence type="ECO:0000256" key="5">
    <source>
        <dbReference type="ARBA" id="ARBA00022801"/>
    </source>
</evidence>
<keyword evidence="11" id="KW-1185">Reference proteome</keyword>
<dbReference type="PANTHER" id="PTHR43982:SF6">
    <property type="entry name" value="UBIQUITIN CARBOXYL-TERMINAL HYDROLASE 2-RELATED"/>
    <property type="match status" value="1"/>
</dbReference>
<feature type="region of interest" description="Disordered" evidence="8">
    <location>
        <begin position="1"/>
        <end position="67"/>
    </location>
</feature>
<evidence type="ECO:0000256" key="8">
    <source>
        <dbReference type="SAM" id="MobiDB-lite"/>
    </source>
</evidence>
<dbReference type="EMBL" id="KN881675">
    <property type="protein sequence ID" value="KIY50469.1"/>
    <property type="molecule type" value="Genomic_DNA"/>
</dbReference>
<dbReference type="SUPFAM" id="SSF54001">
    <property type="entry name" value="Cysteine proteinases"/>
    <property type="match status" value="1"/>
</dbReference>
<dbReference type="Pfam" id="PF00443">
    <property type="entry name" value="UCH"/>
    <property type="match status" value="1"/>
</dbReference>
<dbReference type="GO" id="GO:0004843">
    <property type="term" value="F:cysteine-type deubiquitinase activity"/>
    <property type="evidence" value="ECO:0007669"/>
    <property type="project" value="UniProtKB-EC"/>
</dbReference>
<feature type="region of interest" description="Disordered" evidence="8">
    <location>
        <begin position="115"/>
        <end position="172"/>
    </location>
</feature>
<sequence length="1455" mass="162006">MEDKSNASKSRRPLPTPGARPNTPTNAGSGLPSSRPSTPTMRTSNLTSTAIPPATFYGTKAPALPLLPRSTNPIVGKTDSLGSGHTVYAVDPTSPPPSYTSTSAYREPELVQDEPMDSEIPPLMPSPAYETGTWGNTSRGGWDTGENTIDWGASQSNDAWNVNPSAMSWEAPTPNYSVQKSLLPDIDNRDLEEEENWWDRDRCLTRPGPGFLPPVLVEDFHDVEHSLFSVSVDPPNTESSSSSSSSSSSTVGSPYASSSSASQGDTPPPTEEQTHTAVPHPNAYYCPRENGWVLLSWKSSSVAPPMAQSYTSQLHPYRLPDQSHRRRTTSCVGDQAQPFGRQANATHHFHKYARAIDAHKLSPPYRRPEWNIDEKRKRGRAAVVNEDTPQWRVESEQTETLEGDVQMEGKLLDLYMCCQCSLYVVASDFIPGVIPIDVWDKFIAEKRNNPPVGKNGETSVVNAVETIILALQNKLWRNKHKSLKVSGTAFQTKLGFSDSVRHIFEALGFTEEGREGAEHFLRPPVTDSSVTGKINTAKLLRAWVELSAWAIDFRRIHSKRFSADYREHRLTVKLDPGREHYQEKFGAHPDQIPRNTATEGQQVALATVTDELKLLGLTLSSFSGDVLAFAYLAQCRCDPLQTMQYFTAVSAIAQALSEVGECPDVVQELVMIEKSRNRFTGSDIVNAAVKLGFGADGPLRIELGADVEEDFIENAWKDCLKRAWRDPLNGSQLQREATEAFRILAEWKGSPRLRKAWESGKDHMMTPDKAYETLEVPQTILDDMLISVYTIRVADDRADVGKMRDALSVIADVRDSERLRQFLDTGADPGEIIVPVRPDFPRGLNQLGNTCYLNSLLQYFYTIKDLREAVLPMLVVDPKVGVEDRLTDDDLKRHRVGGRLVTRREITRSRQCRVHILTESAVVNQLANLFKMMEIADAAAVTPSVELAKLALVTSKDEEDEEMEKGGTDSSNSSNDTDATLVEDGPLAAQHLPSASPMVESTPTRSPSPTAGSVLGKRARRKSSGIRDAMDVDIPMSRSPKQSTTSRATAGSSSMIMDIDIEDELPPLEEATTRPPPPPLPPRKTTAPVGESVMMFGRQHDVSECMDNCMFQIETALLKFGGVADTQEEADKTSVVKRLFYGKIRQRIVATDLRLDSSSRPSVHEKEDLFSHLIVNVTDDGFDLYDGLNGYFDDDLEFEGKKSRMEVELVDLPPLLQIQMQRVQFNRDTLQPYKSQAYVKFGETIYIDRYMDSTNPAKKARSKELQRELKSCRERAAILNQGKARTCGLSWHSILLTNSPIHATLDATAEFLSQRDCSDIPGVTSDLIRQLEQEKSHVESELDTLRTRIAQLKEELEILWADDKDVAYELTSVFIHRGSSPSWGHYFFYSRNLPLQPDEWFKYNDSDVSVVGKEEVLKDTTGDTANPYLLVFARKGSEVVDTVKRDLTMFVDASS</sequence>
<feature type="compositionally biased region" description="Polar residues" evidence="8">
    <location>
        <begin position="999"/>
        <end position="1011"/>
    </location>
</feature>
<feature type="compositionally biased region" description="Low complexity" evidence="8">
    <location>
        <begin position="32"/>
        <end position="44"/>
    </location>
</feature>
<dbReference type="EC" id="3.4.19.12" evidence="2"/>
<evidence type="ECO:0000256" key="2">
    <source>
        <dbReference type="ARBA" id="ARBA00012759"/>
    </source>
</evidence>
<feature type="region of interest" description="Disordered" evidence="8">
    <location>
        <begin position="232"/>
        <end position="282"/>
    </location>
</feature>
<dbReference type="InterPro" id="IPR018200">
    <property type="entry name" value="USP_CS"/>
</dbReference>
<feature type="domain" description="USP" evidence="9">
    <location>
        <begin position="842"/>
        <end position="1435"/>
    </location>
</feature>
<dbReference type="CDD" id="cd02666">
    <property type="entry name" value="Peptidase_C19J"/>
    <property type="match status" value="1"/>
</dbReference>
<dbReference type="InterPro" id="IPR028889">
    <property type="entry name" value="USP"/>
</dbReference>
<dbReference type="InterPro" id="IPR001394">
    <property type="entry name" value="Peptidase_C19_UCH"/>
</dbReference>
<reference evidence="10 11" key="1">
    <citation type="journal article" date="2015" name="Fungal Genet. Biol.">
        <title>Evolution of novel wood decay mechanisms in Agaricales revealed by the genome sequences of Fistulina hepatica and Cylindrobasidium torrendii.</title>
        <authorList>
            <person name="Floudas D."/>
            <person name="Held B.W."/>
            <person name="Riley R."/>
            <person name="Nagy L.G."/>
            <person name="Koehler G."/>
            <person name="Ransdell A.S."/>
            <person name="Younus H."/>
            <person name="Chow J."/>
            <person name="Chiniquy J."/>
            <person name="Lipzen A."/>
            <person name="Tritt A."/>
            <person name="Sun H."/>
            <person name="Haridas S."/>
            <person name="LaButti K."/>
            <person name="Ohm R.A."/>
            <person name="Kues U."/>
            <person name="Blanchette R.A."/>
            <person name="Grigoriev I.V."/>
            <person name="Minto R.E."/>
            <person name="Hibbett D.S."/>
        </authorList>
    </citation>
    <scope>NUCLEOTIDE SEQUENCE [LARGE SCALE GENOMIC DNA]</scope>
    <source>
        <strain evidence="10 11">ATCC 64428</strain>
    </source>
</reference>
<evidence type="ECO:0000256" key="4">
    <source>
        <dbReference type="ARBA" id="ARBA00022786"/>
    </source>
</evidence>
<organism evidence="10 11">
    <name type="scientific">Fistulina hepatica ATCC 64428</name>
    <dbReference type="NCBI Taxonomy" id="1128425"/>
    <lineage>
        <taxon>Eukaryota</taxon>
        <taxon>Fungi</taxon>
        <taxon>Dikarya</taxon>
        <taxon>Basidiomycota</taxon>
        <taxon>Agaricomycotina</taxon>
        <taxon>Agaricomycetes</taxon>
        <taxon>Agaricomycetidae</taxon>
        <taxon>Agaricales</taxon>
        <taxon>Fistulinaceae</taxon>
        <taxon>Fistulina</taxon>
    </lineage>
</organism>
<protein>
    <recommendedName>
        <fullName evidence="2">ubiquitinyl hydrolase 1</fullName>
        <ecNumber evidence="2">3.4.19.12</ecNumber>
    </recommendedName>
</protein>
<dbReference type="GO" id="GO:0043161">
    <property type="term" value="P:proteasome-mediated ubiquitin-dependent protein catabolic process"/>
    <property type="evidence" value="ECO:0007669"/>
    <property type="project" value="InterPro"/>
</dbReference>
<comment type="catalytic activity">
    <reaction evidence="1">
        <text>Thiol-dependent hydrolysis of ester, thioester, amide, peptide and isopeptide bonds formed by the C-terminal Gly of ubiquitin (a 76-residue protein attached to proteins as an intracellular targeting signal).</text>
        <dbReference type="EC" id="3.4.19.12"/>
    </reaction>
</comment>
<feature type="region of interest" description="Disordered" evidence="8">
    <location>
        <begin position="86"/>
        <end position="105"/>
    </location>
</feature>
<accession>A0A0D7AH59</accession>
<proteinExistence type="predicted"/>
<feature type="compositionally biased region" description="Polar residues" evidence="8">
    <location>
        <begin position="153"/>
        <end position="166"/>
    </location>
</feature>
<keyword evidence="6" id="KW-0788">Thiol protease</keyword>
<evidence type="ECO:0000256" key="3">
    <source>
        <dbReference type="ARBA" id="ARBA00022670"/>
    </source>
</evidence>
<dbReference type="InterPro" id="IPR044635">
    <property type="entry name" value="UBP14-like"/>
</dbReference>
<keyword evidence="3" id="KW-0645">Protease</keyword>
<gene>
    <name evidence="10" type="ORF">FISHEDRAFT_39231</name>
</gene>
<dbReference type="OrthoDB" id="2420415at2759"/>
<keyword evidence="5" id="KW-0378">Hydrolase</keyword>
<evidence type="ECO:0000259" key="9">
    <source>
        <dbReference type="PROSITE" id="PS50235"/>
    </source>
</evidence>
<dbReference type="GO" id="GO:0070628">
    <property type="term" value="F:proteasome binding"/>
    <property type="evidence" value="ECO:0007669"/>
    <property type="project" value="TreeGrafter"/>
</dbReference>
<feature type="coiled-coil region" evidence="7">
    <location>
        <begin position="1328"/>
        <end position="1362"/>
    </location>
</feature>
<feature type="region of interest" description="Disordered" evidence="8">
    <location>
        <begin position="953"/>
        <end position="980"/>
    </location>
</feature>
<dbReference type="InterPro" id="IPR038765">
    <property type="entry name" value="Papain-like_cys_pep_sf"/>
</dbReference>
<feature type="compositionally biased region" description="Low complexity" evidence="8">
    <location>
        <begin position="239"/>
        <end position="262"/>
    </location>
</feature>
<feature type="compositionally biased region" description="Low complexity" evidence="8">
    <location>
        <begin position="1043"/>
        <end position="1054"/>
    </location>
</feature>
<dbReference type="InterPro" id="IPR025305">
    <property type="entry name" value="UCH_repeat_domain"/>
</dbReference>
<keyword evidence="7" id="KW-0175">Coiled coil</keyword>
<dbReference type="Gene3D" id="3.90.70.10">
    <property type="entry name" value="Cysteine proteinases"/>
    <property type="match status" value="2"/>
</dbReference>
<dbReference type="GO" id="GO:0061136">
    <property type="term" value="P:regulation of proteasomal protein catabolic process"/>
    <property type="evidence" value="ECO:0007669"/>
    <property type="project" value="TreeGrafter"/>
</dbReference>
<evidence type="ECO:0000313" key="11">
    <source>
        <dbReference type="Proteomes" id="UP000054144"/>
    </source>
</evidence>
<evidence type="ECO:0000313" key="10">
    <source>
        <dbReference type="EMBL" id="KIY50469.1"/>
    </source>
</evidence>
<evidence type="ECO:0000256" key="1">
    <source>
        <dbReference type="ARBA" id="ARBA00000707"/>
    </source>
</evidence>
<evidence type="ECO:0000256" key="6">
    <source>
        <dbReference type="ARBA" id="ARBA00022807"/>
    </source>
</evidence>
<keyword evidence="4" id="KW-0833">Ubl conjugation pathway</keyword>